<keyword evidence="2" id="KW-0378">Hydrolase</keyword>
<gene>
    <name evidence="2" type="primary">nfi_1</name>
    <name evidence="2" type="ORF">NCTC12126_02500</name>
</gene>
<sequence length="43" mass="4588">MDLASLRAQQIELASSVIREDRLDTDPPQYIGGADVGSSRAGK</sequence>
<keyword evidence="2" id="KW-0540">Nuclease</keyword>
<organism evidence="2 3">
    <name type="scientific">Enterobacter cancerogenus</name>
    <dbReference type="NCBI Taxonomy" id="69218"/>
    <lineage>
        <taxon>Bacteria</taxon>
        <taxon>Pseudomonadati</taxon>
        <taxon>Pseudomonadota</taxon>
        <taxon>Gammaproteobacteria</taxon>
        <taxon>Enterobacterales</taxon>
        <taxon>Enterobacteriaceae</taxon>
        <taxon>Enterobacter</taxon>
        <taxon>Enterobacter cloacae complex</taxon>
    </lineage>
</organism>
<accession>A0A484XSD5</accession>
<dbReference type="Gene3D" id="3.30.2170.10">
    <property type="entry name" value="archaeoglobus fulgidus dsm 4304 superfamily"/>
    <property type="match status" value="1"/>
</dbReference>
<evidence type="ECO:0000256" key="1">
    <source>
        <dbReference type="SAM" id="MobiDB-lite"/>
    </source>
</evidence>
<reference evidence="2 3" key="1">
    <citation type="submission" date="2019-03" db="EMBL/GenBank/DDBJ databases">
        <authorList>
            <consortium name="Pathogen Informatics"/>
        </authorList>
    </citation>
    <scope>NUCLEOTIDE SEQUENCE [LARGE SCALE GENOMIC DNA]</scope>
    <source>
        <strain evidence="2 3">NCTC12126</strain>
    </source>
</reference>
<keyword evidence="2" id="KW-0255">Endonuclease</keyword>
<feature type="region of interest" description="Disordered" evidence="1">
    <location>
        <begin position="19"/>
        <end position="43"/>
    </location>
</feature>
<evidence type="ECO:0000313" key="2">
    <source>
        <dbReference type="EMBL" id="VFS26714.1"/>
    </source>
</evidence>
<dbReference type="Proteomes" id="UP000351155">
    <property type="component" value="Unassembled WGS sequence"/>
</dbReference>
<dbReference type="EMBL" id="CAADIW010000022">
    <property type="protein sequence ID" value="VFS26714.1"/>
    <property type="molecule type" value="Genomic_DNA"/>
</dbReference>
<evidence type="ECO:0000313" key="3">
    <source>
        <dbReference type="Proteomes" id="UP000351155"/>
    </source>
</evidence>
<name>A0A484XSD5_9ENTR</name>
<dbReference type="GO" id="GO:0043737">
    <property type="term" value="F:deoxyribonuclease V activity"/>
    <property type="evidence" value="ECO:0007669"/>
    <property type="project" value="UniProtKB-EC"/>
</dbReference>
<dbReference type="EC" id="3.1.21.7" evidence="2"/>
<proteinExistence type="predicted"/>
<dbReference type="AlphaFoldDB" id="A0A484XSD5"/>
<protein>
    <submittedName>
        <fullName evidence="2">Endonuclease VIII</fullName>
        <ecNumber evidence="2">3.1.21.7</ecNumber>
    </submittedName>
</protein>